<dbReference type="AlphaFoldDB" id="A0A4P9VWF4"/>
<dbReference type="EMBL" id="ML001175">
    <property type="protein sequence ID" value="RKO83492.1"/>
    <property type="molecule type" value="Genomic_DNA"/>
</dbReference>
<name>A0A4P9VWF4_9FUNG</name>
<dbReference type="InterPro" id="IPR052606">
    <property type="entry name" value="DnaJ_domain_protein"/>
</dbReference>
<organism evidence="7 8">
    <name type="scientific">Blyttiomyces helicus</name>
    <dbReference type="NCBI Taxonomy" id="388810"/>
    <lineage>
        <taxon>Eukaryota</taxon>
        <taxon>Fungi</taxon>
        <taxon>Fungi incertae sedis</taxon>
        <taxon>Chytridiomycota</taxon>
        <taxon>Chytridiomycota incertae sedis</taxon>
        <taxon>Chytridiomycetes</taxon>
        <taxon>Chytridiomycetes incertae sedis</taxon>
        <taxon>Blyttiomyces</taxon>
    </lineage>
</organism>
<dbReference type="PANTHER" id="PTHR44653">
    <property type="entry name" value="DNAJ HOMOLOG SUBFAMILY C MEMBER 1"/>
    <property type="match status" value="1"/>
</dbReference>
<dbReference type="SMART" id="SM00271">
    <property type="entry name" value="DnaJ"/>
    <property type="match status" value="1"/>
</dbReference>
<evidence type="ECO:0000256" key="4">
    <source>
        <dbReference type="ARBA" id="ARBA00023136"/>
    </source>
</evidence>
<dbReference type="PRINTS" id="PR00625">
    <property type="entry name" value="JDOMAIN"/>
</dbReference>
<dbReference type="OrthoDB" id="413400at2759"/>
<evidence type="ECO:0000313" key="7">
    <source>
        <dbReference type="EMBL" id="RKO83492.1"/>
    </source>
</evidence>
<evidence type="ECO:0000256" key="5">
    <source>
        <dbReference type="ARBA" id="ARBA00037847"/>
    </source>
</evidence>
<evidence type="ECO:0000256" key="1">
    <source>
        <dbReference type="ARBA" id="ARBA00022692"/>
    </source>
</evidence>
<dbReference type="PROSITE" id="PS50076">
    <property type="entry name" value="DNAJ_2"/>
    <property type="match status" value="1"/>
</dbReference>
<keyword evidence="3" id="KW-1133">Transmembrane helix</keyword>
<dbReference type="Gene3D" id="1.10.287.110">
    <property type="entry name" value="DnaJ domain"/>
    <property type="match status" value="1"/>
</dbReference>
<comment type="subcellular location">
    <subcellularLocation>
        <location evidence="5">Endomembrane system</location>
        <topology evidence="5">Single-pass membrane protein</topology>
    </subcellularLocation>
</comment>
<dbReference type="SUPFAM" id="SSF46565">
    <property type="entry name" value="Chaperone J-domain"/>
    <property type="match status" value="1"/>
</dbReference>
<evidence type="ECO:0000259" key="6">
    <source>
        <dbReference type="PROSITE" id="PS50076"/>
    </source>
</evidence>
<keyword evidence="4" id="KW-0472">Membrane</keyword>
<dbReference type="GO" id="GO:0012505">
    <property type="term" value="C:endomembrane system"/>
    <property type="evidence" value="ECO:0007669"/>
    <property type="project" value="UniProtKB-SubCell"/>
</dbReference>
<feature type="domain" description="J" evidence="6">
    <location>
        <begin position="37"/>
        <end position="101"/>
    </location>
</feature>
<sequence>LLVLLAVLPSASAWEKEDFEIFDLNDALVQSQGPTANFYTVLGVAPDATPSEINKAYRKNSLSLHPDKNSDPEAHVLYSLLTSIAAILKDPESRGRYDSHLSRGFPTWRGAGYHYARFSPGPKFLFVLFVGGASFVQYASAWI</sequence>
<dbReference type="InterPro" id="IPR001623">
    <property type="entry name" value="DnaJ_domain"/>
</dbReference>
<dbReference type="PANTHER" id="PTHR44653:SF2">
    <property type="entry name" value="DNAJ HOMOLOG SUBFAMILY C MEMBER 1"/>
    <property type="match status" value="1"/>
</dbReference>
<reference evidence="8" key="1">
    <citation type="journal article" date="2018" name="Nat. Microbiol.">
        <title>Leveraging single-cell genomics to expand the fungal tree of life.</title>
        <authorList>
            <person name="Ahrendt S.R."/>
            <person name="Quandt C.A."/>
            <person name="Ciobanu D."/>
            <person name="Clum A."/>
            <person name="Salamov A."/>
            <person name="Andreopoulos B."/>
            <person name="Cheng J.F."/>
            <person name="Woyke T."/>
            <person name="Pelin A."/>
            <person name="Henrissat B."/>
            <person name="Reynolds N.K."/>
            <person name="Benny G.L."/>
            <person name="Smith M.E."/>
            <person name="James T.Y."/>
            <person name="Grigoriev I.V."/>
        </authorList>
    </citation>
    <scope>NUCLEOTIDE SEQUENCE [LARGE SCALE GENOMIC DNA]</scope>
</reference>
<accession>A0A4P9VWF4</accession>
<dbReference type="Proteomes" id="UP000269721">
    <property type="component" value="Unassembled WGS sequence"/>
</dbReference>
<dbReference type="InterPro" id="IPR036869">
    <property type="entry name" value="J_dom_sf"/>
</dbReference>
<proteinExistence type="predicted"/>
<gene>
    <name evidence="7" type="ORF">BDK51DRAFT_11872</name>
</gene>
<feature type="non-terminal residue" evidence="7">
    <location>
        <position position="1"/>
    </location>
</feature>
<keyword evidence="8" id="KW-1185">Reference proteome</keyword>
<keyword evidence="1" id="KW-0812">Transmembrane</keyword>
<evidence type="ECO:0000256" key="3">
    <source>
        <dbReference type="ARBA" id="ARBA00022989"/>
    </source>
</evidence>
<keyword evidence="2" id="KW-0732">Signal</keyword>
<dbReference type="CDD" id="cd06257">
    <property type="entry name" value="DnaJ"/>
    <property type="match status" value="1"/>
</dbReference>
<evidence type="ECO:0000256" key="2">
    <source>
        <dbReference type="ARBA" id="ARBA00022729"/>
    </source>
</evidence>
<evidence type="ECO:0000313" key="8">
    <source>
        <dbReference type="Proteomes" id="UP000269721"/>
    </source>
</evidence>
<protein>
    <submittedName>
        <fullName evidence="7">DnaJ domain-containing protein</fullName>
    </submittedName>
</protein>
<feature type="non-terminal residue" evidence="7">
    <location>
        <position position="143"/>
    </location>
</feature>
<dbReference type="Pfam" id="PF00226">
    <property type="entry name" value="DnaJ"/>
    <property type="match status" value="1"/>
</dbReference>